<organism evidence="3 4">
    <name type="scientific">Anopheles merus</name>
    <name type="common">Mosquito</name>
    <dbReference type="NCBI Taxonomy" id="30066"/>
    <lineage>
        <taxon>Eukaryota</taxon>
        <taxon>Metazoa</taxon>
        <taxon>Ecdysozoa</taxon>
        <taxon>Arthropoda</taxon>
        <taxon>Hexapoda</taxon>
        <taxon>Insecta</taxon>
        <taxon>Pterygota</taxon>
        <taxon>Neoptera</taxon>
        <taxon>Endopterygota</taxon>
        <taxon>Diptera</taxon>
        <taxon>Nematocera</taxon>
        <taxon>Culicoidea</taxon>
        <taxon>Culicidae</taxon>
        <taxon>Anophelinae</taxon>
        <taxon>Anopheles</taxon>
    </lineage>
</organism>
<protein>
    <recommendedName>
        <fullName evidence="2">Roadblock/LAMTOR2 domain-containing protein</fullName>
    </recommendedName>
</protein>
<name>A0A182VI85_ANOME</name>
<dbReference type="Pfam" id="PF03259">
    <property type="entry name" value="Robl_LC7"/>
    <property type="match status" value="1"/>
</dbReference>
<dbReference type="STRING" id="30066.A0A182VI85"/>
<dbReference type="InterPro" id="IPR004942">
    <property type="entry name" value="Roadblock/LAMTOR2_dom"/>
</dbReference>
<feature type="domain" description="Roadblock/LAMTOR2" evidence="2">
    <location>
        <begin position="3"/>
        <end position="92"/>
    </location>
</feature>
<dbReference type="VEuPathDB" id="VectorBase:AMEM015411"/>
<dbReference type="Gene3D" id="3.30.450.30">
    <property type="entry name" value="Dynein light chain 2a, cytoplasmic"/>
    <property type="match status" value="1"/>
</dbReference>
<dbReference type="VEuPathDB" id="VectorBase:AMEM21_015015"/>
<comment type="similarity">
    <text evidence="1">Belongs to the GAMAD family.</text>
</comment>
<dbReference type="SMART" id="SM00960">
    <property type="entry name" value="Robl_LC7"/>
    <property type="match status" value="1"/>
</dbReference>
<keyword evidence="4" id="KW-1185">Reference proteome</keyword>
<evidence type="ECO:0000313" key="4">
    <source>
        <dbReference type="Proteomes" id="UP000075903"/>
    </source>
</evidence>
<dbReference type="AlphaFoldDB" id="A0A182VI85"/>
<dbReference type="PANTHER" id="PTHR10779">
    <property type="entry name" value="DYNEIN LIGHT CHAIN ROADBLOCK"/>
    <property type="match status" value="1"/>
</dbReference>
<dbReference type="SUPFAM" id="SSF103196">
    <property type="entry name" value="Roadblock/LC7 domain"/>
    <property type="match status" value="1"/>
</dbReference>
<dbReference type="Proteomes" id="UP000075903">
    <property type="component" value="Unassembled WGS sequence"/>
</dbReference>
<reference evidence="3" key="1">
    <citation type="submission" date="2020-05" db="UniProtKB">
        <authorList>
            <consortium name="EnsemblMetazoa"/>
        </authorList>
    </citation>
    <scope>IDENTIFICATION</scope>
    <source>
        <strain evidence="3">MAF</strain>
    </source>
</reference>
<evidence type="ECO:0000313" key="3">
    <source>
        <dbReference type="EnsemblMetazoa" id="AMEM015411-PA"/>
    </source>
</evidence>
<proteinExistence type="inferred from homology"/>
<sequence length="129" mass="14751">MYIDHCFERIRQVRLVKQVIVMNENGHPIRSTIANTEDATTAAGLYASLKDKACYNLKTIDADDEFVMLRIKTRNNEAIISTDPDHGLMYITVQVPDQRMRLPAAALVQFGKRFSYPVQLKFDCSEKLV</sequence>
<evidence type="ECO:0000259" key="2">
    <source>
        <dbReference type="SMART" id="SM00960"/>
    </source>
</evidence>
<accession>A0A182VI85</accession>
<evidence type="ECO:0000256" key="1">
    <source>
        <dbReference type="ARBA" id="ARBA00007191"/>
    </source>
</evidence>
<dbReference type="EnsemblMetazoa" id="AMEM015411-RA">
    <property type="protein sequence ID" value="AMEM015411-PA"/>
    <property type="gene ID" value="AMEM015411"/>
</dbReference>